<protein>
    <submittedName>
        <fullName evidence="2">Uncharacterized protein</fullName>
    </submittedName>
</protein>
<feature type="region of interest" description="Disordered" evidence="1">
    <location>
        <begin position="1"/>
        <end position="33"/>
    </location>
</feature>
<dbReference type="EMBL" id="AGNK02000041">
    <property type="status" value="NOT_ANNOTATED_CDS"/>
    <property type="molecule type" value="Genomic_DNA"/>
</dbReference>
<proteinExistence type="predicted"/>
<dbReference type="AlphaFoldDB" id="K3Z1I8"/>
<reference evidence="2" key="2">
    <citation type="submission" date="2018-08" db="UniProtKB">
        <authorList>
            <consortium name="EnsemblPlants"/>
        </authorList>
    </citation>
    <scope>IDENTIFICATION</scope>
    <source>
        <strain evidence="2">Yugu1</strain>
    </source>
</reference>
<feature type="compositionally biased region" description="Basic residues" evidence="1">
    <location>
        <begin position="12"/>
        <end position="22"/>
    </location>
</feature>
<evidence type="ECO:0000313" key="2">
    <source>
        <dbReference type="EnsemblPlants" id="KQL28036"/>
    </source>
</evidence>
<dbReference type="InParanoid" id="K3Z1I8"/>
<organism evidence="2 3">
    <name type="scientific">Setaria italica</name>
    <name type="common">Foxtail millet</name>
    <name type="synonym">Panicum italicum</name>
    <dbReference type="NCBI Taxonomy" id="4555"/>
    <lineage>
        <taxon>Eukaryota</taxon>
        <taxon>Viridiplantae</taxon>
        <taxon>Streptophyta</taxon>
        <taxon>Embryophyta</taxon>
        <taxon>Tracheophyta</taxon>
        <taxon>Spermatophyta</taxon>
        <taxon>Magnoliopsida</taxon>
        <taxon>Liliopsida</taxon>
        <taxon>Poales</taxon>
        <taxon>Poaceae</taxon>
        <taxon>PACMAD clade</taxon>
        <taxon>Panicoideae</taxon>
        <taxon>Panicodae</taxon>
        <taxon>Paniceae</taxon>
        <taxon>Cenchrinae</taxon>
        <taxon>Setaria</taxon>
    </lineage>
</organism>
<evidence type="ECO:0000313" key="3">
    <source>
        <dbReference type="Proteomes" id="UP000004995"/>
    </source>
</evidence>
<dbReference type="Gramene" id="KQL28036">
    <property type="protein sequence ID" value="KQL28036"/>
    <property type="gene ID" value="SETIT_020406mg"/>
</dbReference>
<name>K3Z1I8_SETIT</name>
<sequence>MSKQVGPWPTCKRMRSHKRQHRVLREGGKVRTN</sequence>
<reference evidence="3" key="1">
    <citation type="journal article" date="2012" name="Nat. Biotechnol.">
        <title>Reference genome sequence of the model plant Setaria.</title>
        <authorList>
            <person name="Bennetzen J.L."/>
            <person name="Schmutz J."/>
            <person name="Wang H."/>
            <person name="Percifield R."/>
            <person name="Hawkins J."/>
            <person name="Pontaroli A.C."/>
            <person name="Estep M."/>
            <person name="Feng L."/>
            <person name="Vaughn J.N."/>
            <person name="Grimwood J."/>
            <person name="Jenkins J."/>
            <person name="Barry K."/>
            <person name="Lindquist E."/>
            <person name="Hellsten U."/>
            <person name="Deshpande S."/>
            <person name="Wang X."/>
            <person name="Wu X."/>
            <person name="Mitros T."/>
            <person name="Triplett J."/>
            <person name="Yang X."/>
            <person name="Ye C.Y."/>
            <person name="Mauro-Herrera M."/>
            <person name="Wang L."/>
            <person name="Li P."/>
            <person name="Sharma M."/>
            <person name="Sharma R."/>
            <person name="Ronald P.C."/>
            <person name="Panaud O."/>
            <person name="Kellogg E.A."/>
            <person name="Brutnell T.P."/>
            <person name="Doust A.N."/>
            <person name="Tuskan G.A."/>
            <person name="Rokhsar D."/>
            <person name="Devos K.M."/>
        </authorList>
    </citation>
    <scope>NUCLEOTIDE SEQUENCE [LARGE SCALE GENOMIC DNA]</scope>
    <source>
        <strain evidence="3">cv. Yugu1</strain>
    </source>
</reference>
<accession>K3Z1I8</accession>
<dbReference type="HOGENOM" id="CLU_3385595_0_0_1"/>
<dbReference type="Proteomes" id="UP000004995">
    <property type="component" value="Unassembled WGS sequence"/>
</dbReference>
<feature type="compositionally biased region" description="Basic and acidic residues" evidence="1">
    <location>
        <begin position="23"/>
        <end position="33"/>
    </location>
</feature>
<keyword evidence="3" id="KW-1185">Reference proteome</keyword>
<evidence type="ECO:0000256" key="1">
    <source>
        <dbReference type="SAM" id="MobiDB-lite"/>
    </source>
</evidence>
<dbReference type="EnsemblPlants" id="KQL28036">
    <property type="protein sequence ID" value="KQL28036"/>
    <property type="gene ID" value="SETIT_020406mg"/>
</dbReference>